<name>A0A8S7BHK3_ECOLX</name>
<sequence length="302" mass="35401">MFIIEPKTLKKCGNPTITAKVNKITGNPDDWFSTKHLMDLNLKRINFDFFVNWETLELDRDIWFKRTVDVDISSLSYEEVLEALIKSESNGYFLDILKFCHKYKLRANFVIFNDANWSEVKKVIYMSVDSYNVTDDGFWMSFEKIETSKLRDIIAKKTGKRFKMSKELFYGTSLLECYLSKTDTPYPGDVDTIILDENYNVISVLEFKKHNMDTPIGQQQLYNYYPSKDKLKYDRLCMLTSYLQSKLITIYYTTDQRNESKVELNFTHDSKLGSYSSEILFTPSNINNTEDIINYISSVLAL</sequence>
<reference evidence="1 2" key="1">
    <citation type="submission" date="2018-08" db="EMBL/GenBank/DDBJ databases">
        <authorList>
            <consortium name="GenomeTrakr network: Whole genome sequencing for foodborne pathogen traceback"/>
        </authorList>
    </citation>
    <scope>NUCLEOTIDE SEQUENCE [LARGE SCALE GENOMIC DNA]</scope>
    <source>
        <strain evidence="1 2">AZ-TG102963</strain>
    </source>
</reference>
<comment type="caution">
    <text evidence="1">The sequence shown here is derived from an EMBL/GenBank/DDBJ whole genome shotgun (WGS) entry which is preliminary data.</text>
</comment>
<gene>
    <name evidence="1" type="ORF">C1Q91_004347</name>
</gene>
<evidence type="ECO:0000313" key="1">
    <source>
        <dbReference type="EMBL" id="EFA9847878.1"/>
    </source>
</evidence>
<dbReference type="AlphaFoldDB" id="A0A8S7BHK3"/>
<dbReference type="Proteomes" id="UP000523388">
    <property type="component" value="Unassembled WGS sequence"/>
</dbReference>
<dbReference type="RefSeq" id="WP_063113553.1">
    <property type="nucleotide sequence ID" value="NZ_AP024123.1"/>
</dbReference>
<evidence type="ECO:0000313" key="2">
    <source>
        <dbReference type="Proteomes" id="UP000523388"/>
    </source>
</evidence>
<organism evidence="1 2">
    <name type="scientific">Escherichia coli</name>
    <dbReference type="NCBI Taxonomy" id="562"/>
    <lineage>
        <taxon>Bacteria</taxon>
        <taxon>Pseudomonadati</taxon>
        <taxon>Pseudomonadota</taxon>
        <taxon>Gammaproteobacteria</taxon>
        <taxon>Enterobacterales</taxon>
        <taxon>Enterobacteriaceae</taxon>
        <taxon>Escherichia</taxon>
    </lineage>
</organism>
<proteinExistence type="predicted"/>
<accession>A0A8S7BHK3</accession>
<dbReference type="EMBL" id="AASCJS010000035">
    <property type="protein sequence ID" value="EFA9847878.1"/>
    <property type="molecule type" value="Genomic_DNA"/>
</dbReference>
<protein>
    <submittedName>
        <fullName evidence="1">Uncharacterized protein</fullName>
    </submittedName>
</protein>